<reference evidence="1 2" key="1">
    <citation type="submission" date="2020-02" db="EMBL/GenBank/DDBJ databases">
        <authorList>
            <person name="Ferguson B K."/>
        </authorList>
    </citation>
    <scope>NUCLEOTIDE SEQUENCE [LARGE SCALE GENOMIC DNA]</scope>
</reference>
<dbReference type="AlphaFoldDB" id="A0A6H5H213"/>
<dbReference type="EMBL" id="CADCXU010023790">
    <property type="protein sequence ID" value="CAB0011168.1"/>
    <property type="molecule type" value="Genomic_DNA"/>
</dbReference>
<dbReference type="Proteomes" id="UP000479000">
    <property type="component" value="Unassembled WGS sequence"/>
</dbReference>
<keyword evidence="2" id="KW-1185">Reference proteome</keyword>
<feature type="non-terminal residue" evidence="1">
    <location>
        <position position="61"/>
    </location>
</feature>
<protein>
    <submittedName>
        <fullName evidence="1">Uncharacterized protein</fullName>
    </submittedName>
</protein>
<evidence type="ECO:0000313" key="1">
    <source>
        <dbReference type="EMBL" id="CAB0011168.1"/>
    </source>
</evidence>
<name>A0A6H5H213_9HEMI</name>
<evidence type="ECO:0000313" key="2">
    <source>
        <dbReference type="Proteomes" id="UP000479000"/>
    </source>
</evidence>
<proteinExistence type="predicted"/>
<sequence>MAVSGSVVKRIIYNKLAGMNGIEGLRKTLKKTCLVHRIHALDPVLPRGSGEWTKSDWNFSE</sequence>
<organism evidence="1 2">
    <name type="scientific">Nesidiocoris tenuis</name>
    <dbReference type="NCBI Taxonomy" id="355587"/>
    <lineage>
        <taxon>Eukaryota</taxon>
        <taxon>Metazoa</taxon>
        <taxon>Ecdysozoa</taxon>
        <taxon>Arthropoda</taxon>
        <taxon>Hexapoda</taxon>
        <taxon>Insecta</taxon>
        <taxon>Pterygota</taxon>
        <taxon>Neoptera</taxon>
        <taxon>Paraneoptera</taxon>
        <taxon>Hemiptera</taxon>
        <taxon>Heteroptera</taxon>
        <taxon>Panheteroptera</taxon>
        <taxon>Cimicomorpha</taxon>
        <taxon>Miridae</taxon>
        <taxon>Dicyphina</taxon>
        <taxon>Nesidiocoris</taxon>
    </lineage>
</organism>
<accession>A0A6H5H213</accession>
<gene>
    <name evidence="1" type="ORF">NTEN_LOCUS16161</name>
</gene>